<dbReference type="Gene3D" id="3.30.1360.20">
    <property type="entry name" value="Transcriptional coactivator/pterin dehydratase"/>
    <property type="match status" value="1"/>
</dbReference>
<evidence type="ECO:0000256" key="3">
    <source>
        <dbReference type="ARBA" id="ARBA00013252"/>
    </source>
</evidence>
<sequence length="134" mass="14695">MSLRDAPRWARKFLPFSGEGVARGPAGEQHGRMDRHTLLSREDVATDLVGSGFRHDGERLTGEFRTADFASAVRLLDTVAVEADSMNHHPDVHLGWGRIEFDLLSHDVGGVTARDVALARRIGEIVREQGAVAN</sequence>
<evidence type="ECO:0000256" key="1">
    <source>
        <dbReference type="ARBA" id="ARBA00001554"/>
    </source>
</evidence>
<evidence type="ECO:0000256" key="2">
    <source>
        <dbReference type="ARBA" id="ARBA00006472"/>
    </source>
</evidence>
<dbReference type="EMBL" id="WKJD01000006">
    <property type="protein sequence ID" value="MRX42643.1"/>
    <property type="molecule type" value="Genomic_DNA"/>
</dbReference>
<dbReference type="CDD" id="cd00488">
    <property type="entry name" value="PCD_DCoH"/>
    <property type="match status" value="1"/>
</dbReference>
<evidence type="ECO:0000256" key="5">
    <source>
        <dbReference type="ARBA" id="ARBA00023239"/>
    </source>
</evidence>
<evidence type="ECO:0000313" key="6">
    <source>
        <dbReference type="EMBL" id="MRX42643.1"/>
    </source>
</evidence>
<reference evidence="6 7" key="1">
    <citation type="submission" date="2019-11" db="EMBL/GenBank/DDBJ databases">
        <title>Agromyces kandeliae sp. nov., isolated from mangrove soil.</title>
        <authorList>
            <person name="Wang R."/>
        </authorList>
    </citation>
    <scope>NUCLEOTIDE SEQUENCE [LARGE SCALE GENOMIC DNA]</scope>
    <source>
        <strain evidence="6 7">Q22</strain>
    </source>
</reference>
<gene>
    <name evidence="6" type="ORF">GJR97_02775</name>
</gene>
<comment type="similarity">
    <text evidence="2">Belongs to the pterin-4-alpha-carbinolamine dehydratase family.</text>
</comment>
<keyword evidence="7" id="KW-1185">Reference proteome</keyword>
<dbReference type="AlphaFoldDB" id="A0A6L5QYB0"/>
<dbReference type="GO" id="GO:0006729">
    <property type="term" value="P:tetrahydrobiopterin biosynthetic process"/>
    <property type="evidence" value="ECO:0007669"/>
    <property type="project" value="InterPro"/>
</dbReference>
<dbReference type="SUPFAM" id="SSF55248">
    <property type="entry name" value="PCD-like"/>
    <property type="match status" value="1"/>
</dbReference>
<proteinExistence type="inferred from homology"/>
<dbReference type="Pfam" id="PF01329">
    <property type="entry name" value="Pterin_4a"/>
    <property type="match status" value="1"/>
</dbReference>
<dbReference type="PANTHER" id="PTHR12599:SF0">
    <property type="entry name" value="PTERIN-4-ALPHA-CARBINOLAMINE DEHYDRATASE"/>
    <property type="match status" value="1"/>
</dbReference>
<dbReference type="RefSeq" id="WP_154345008.1">
    <property type="nucleotide sequence ID" value="NZ_WKJD01000006.1"/>
</dbReference>
<dbReference type="Proteomes" id="UP000476511">
    <property type="component" value="Unassembled WGS sequence"/>
</dbReference>
<name>A0A6L5QYB0_9MICO</name>
<organism evidence="6 7">
    <name type="scientific">Agromyces kandeliae</name>
    <dbReference type="NCBI Taxonomy" id="2666141"/>
    <lineage>
        <taxon>Bacteria</taxon>
        <taxon>Bacillati</taxon>
        <taxon>Actinomycetota</taxon>
        <taxon>Actinomycetes</taxon>
        <taxon>Micrococcales</taxon>
        <taxon>Microbacteriaceae</taxon>
        <taxon>Agromyces</taxon>
    </lineage>
</organism>
<dbReference type="InterPro" id="IPR001533">
    <property type="entry name" value="Pterin_deHydtase"/>
</dbReference>
<accession>A0A6L5QYB0</accession>
<keyword evidence="5" id="KW-0456">Lyase</keyword>
<evidence type="ECO:0000313" key="7">
    <source>
        <dbReference type="Proteomes" id="UP000476511"/>
    </source>
</evidence>
<dbReference type="PANTHER" id="PTHR12599">
    <property type="entry name" value="PTERIN-4-ALPHA-CARBINOLAMINE DEHYDRATASE"/>
    <property type="match status" value="1"/>
</dbReference>
<evidence type="ECO:0000256" key="4">
    <source>
        <dbReference type="ARBA" id="ARBA00021735"/>
    </source>
</evidence>
<comment type="caution">
    <text evidence="6">The sequence shown here is derived from an EMBL/GenBank/DDBJ whole genome shotgun (WGS) entry which is preliminary data.</text>
</comment>
<dbReference type="EC" id="4.2.1.96" evidence="3"/>
<dbReference type="GO" id="GO:0008124">
    <property type="term" value="F:4-alpha-hydroxytetrahydrobiopterin dehydratase activity"/>
    <property type="evidence" value="ECO:0007669"/>
    <property type="project" value="UniProtKB-EC"/>
</dbReference>
<comment type="catalytic activity">
    <reaction evidence="1">
        <text>(4aS,6R)-4a-hydroxy-L-erythro-5,6,7,8-tetrahydrobiopterin = (6R)-L-erythro-6,7-dihydrobiopterin + H2O</text>
        <dbReference type="Rhea" id="RHEA:11920"/>
        <dbReference type="ChEBI" id="CHEBI:15377"/>
        <dbReference type="ChEBI" id="CHEBI:15642"/>
        <dbReference type="ChEBI" id="CHEBI:43120"/>
        <dbReference type="EC" id="4.2.1.96"/>
    </reaction>
</comment>
<dbReference type="InterPro" id="IPR036428">
    <property type="entry name" value="PCD_sf"/>
</dbReference>
<protein>
    <recommendedName>
        <fullName evidence="4">Putative pterin-4-alpha-carbinolamine dehydratase</fullName>
        <ecNumber evidence="3">4.2.1.96</ecNumber>
    </recommendedName>
</protein>